<dbReference type="STRING" id="260086.SAMN05216207_101634"/>
<name>A0A1I4ZVV3_PSUAM</name>
<evidence type="ECO:0000313" key="3">
    <source>
        <dbReference type="Proteomes" id="UP000199614"/>
    </source>
</evidence>
<dbReference type="Proteomes" id="UP000199614">
    <property type="component" value="Unassembled WGS sequence"/>
</dbReference>
<accession>A0A1I4ZVV3</accession>
<evidence type="ECO:0008006" key="4">
    <source>
        <dbReference type="Google" id="ProtNLM"/>
    </source>
</evidence>
<keyword evidence="3" id="KW-1185">Reference proteome</keyword>
<proteinExistence type="predicted"/>
<gene>
    <name evidence="2" type="ORF">SAMN05216207_101634</name>
</gene>
<dbReference type="AlphaFoldDB" id="A0A1I4ZVV3"/>
<sequence length="322" mass="32788">MSTAARLSAYGAVVVLLGAVAFVAGATLGAPTGHLRPAAADTGPPPAPPPVPAETPGGLATSENGYTLVPATTTLPAGTPTELAFHVNGPDGRPVTAFDVAHEKRLHLILVRRDTAGFQHLHPTMSADGTWRTPVTLAGAGTYRAFADIAPTGGTPTTLGVDLFVPGEFSPVDPQPNRRATAPGGYEVTLDGELVPGRPGDVTLTVTRNGAPVTDLQPYLGAFGHLVALRGGDLGYLHVHPDGAPGDGRTAPGPAITFHAEVPSAGSYRLFLDFRHDDEVRTVQFTVPTAAGHPTGGAPATVPAPEAPAPEAPGHEHAEGGH</sequence>
<dbReference type="RefSeq" id="WP_093344094.1">
    <property type="nucleotide sequence ID" value="NZ_FOUY01000016.1"/>
</dbReference>
<feature type="region of interest" description="Disordered" evidence="1">
    <location>
        <begin position="35"/>
        <end position="57"/>
    </location>
</feature>
<organism evidence="2 3">
    <name type="scientific">Pseudonocardia ammonioxydans</name>
    <dbReference type="NCBI Taxonomy" id="260086"/>
    <lineage>
        <taxon>Bacteria</taxon>
        <taxon>Bacillati</taxon>
        <taxon>Actinomycetota</taxon>
        <taxon>Actinomycetes</taxon>
        <taxon>Pseudonocardiales</taxon>
        <taxon>Pseudonocardiaceae</taxon>
        <taxon>Pseudonocardia</taxon>
    </lineage>
</organism>
<feature type="compositionally biased region" description="Low complexity" evidence="1">
    <location>
        <begin position="288"/>
        <end position="304"/>
    </location>
</feature>
<reference evidence="2 3" key="1">
    <citation type="submission" date="2016-10" db="EMBL/GenBank/DDBJ databases">
        <authorList>
            <person name="de Groot N.N."/>
        </authorList>
    </citation>
    <scope>NUCLEOTIDE SEQUENCE [LARGE SCALE GENOMIC DNA]</scope>
    <source>
        <strain evidence="2 3">CGMCC 4.1877</strain>
    </source>
</reference>
<evidence type="ECO:0000313" key="2">
    <source>
        <dbReference type="EMBL" id="SFN54109.1"/>
    </source>
</evidence>
<protein>
    <recommendedName>
        <fullName evidence="4">Secreted protein</fullName>
    </recommendedName>
</protein>
<feature type="compositionally biased region" description="Basic and acidic residues" evidence="1">
    <location>
        <begin position="313"/>
        <end position="322"/>
    </location>
</feature>
<feature type="region of interest" description="Disordered" evidence="1">
    <location>
        <begin position="288"/>
        <end position="322"/>
    </location>
</feature>
<evidence type="ECO:0000256" key="1">
    <source>
        <dbReference type="SAM" id="MobiDB-lite"/>
    </source>
</evidence>
<feature type="compositionally biased region" description="Pro residues" evidence="1">
    <location>
        <begin position="43"/>
        <end position="53"/>
    </location>
</feature>
<dbReference type="EMBL" id="FOUY01000016">
    <property type="protein sequence ID" value="SFN54109.1"/>
    <property type="molecule type" value="Genomic_DNA"/>
</dbReference>
<dbReference type="OrthoDB" id="128043at2"/>